<dbReference type="GO" id="GO:0004803">
    <property type="term" value="F:transposase activity"/>
    <property type="evidence" value="ECO:0007669"/>
    <property type="project" value="InterPro"/>
</dbReference>
<keyword evidence="7" id="KW-1185">Reference proteome</keyword>
<evidence type="ECO:0000256" key="4">
    <source>
        <dbReference type="ARBA" id="ARBA00023125"/>
    </source>
</evidence>
<gene>
    <name evidence="6" type="ORF">WPS_30540</name>
</gene>
<evidence type="ECO:0000256" key="1">
    <source>
        <dbReference type="ARBA" id="ARBA00002190"/>
    </source>
</evidence>
<protein>
    <recommendedName>
        <fullName evidence="8">IS256 family transposase</fullName>
    </recommendedName>
</protein>
<dbReference type="KEGG" id="vab:WPS_30540"/>
<keyword evidence="3" id="KW-0815">Transposition</keyword>
<evidence type="ECO:0000256" key="3">
    <source>
        <dbReference type="ARBA" id="ARBA00022578"/>
    </source>
</evidence>
<keyword evidence="5" id="KW-0233">DNA recombination</keyword>
<name>A0AAN1Y062_UNVUL</name>
<evidence type="ECO:0000313" key="6">
    <source>
        <dbReference type="EMBL" id="BDE07778.1"/>
    </source>
</evidence>
<proteinExistence type="inferred from homology"/>
<dbReference type="Proteomes" id="UP001317532">
    <property type="component" value="Chromosome"/>
</dbReference>
<dbReference type="GO" id="GO:0003677">
    <property type="term" value="F:DNA binding"/>
    <property type="evidence" value="ECO:0007669"/>
    <property type="project" value="UniProtKB-KW"/>
</dbReference>
<evidence type="ECO:0008006" key="8">
    <source>
        <dbReference type="Google" id="ProtNLM"/>
    </source>
</evidence>
<comment type="similarity">
    <text evidence="2">Belongs to the transposase mutator family.</text>
</comment>
<evidence type="ECO:0000313" key="7">
    <source>
        <dbReference type="Proteomes" id="UP001317532"/>
    </source>
</evidence>
<accession>A0AAN1Y062</accession>
<reference evidence="6 7" key="1">
    <citation type="journal article" date="2022" name="ISME Commun">
        <title>Vulcanimicrobium alpinus gen. nov. sp. nov., the first cultivated representative of the candidate phylum 'Eremiobacterota', is a metabolically versatile aerobic anoxygenic phototroph.</title>
        <authorList>
            <person name="Yabe S."/>
            <person name="Muto K."/>
            <person name="Abe K."/>
            <person name="Yokota A."/>
            <person name="Staudigel H."/>
            <person name="Tebo B.M."/>
        </authorList>
    </citation>
    <scope>NUCLEOTIDE SEQUENCE [LARGE SCALE GENOMIC DNA]</scope>
    <source>
        <strain evidence="6 7">WC8-2</strain>
    </source>
</reference>
<comment type="function">
    <text evidence="1">Required for the transposition of the insertion element.</text>
</comment>
<evidence type="ECO:0000256" key="5">
    <source>
        <dbReference type="ARBA" id="ARBA00023172"/>
    </source>
</evidence>
<organism evidence="6 7">
    <name type="scientific">Vulcanimicrobium alpinum</name>
    <dbReference type="NCBI Taxonomy" id="3016050"/>
    <lineage>
        <taxon>Bacteria</taxon>
        <taxon>Bacillati</taxon>
        <taxon>Vulcanimicrobiota</taxon>
        <taxon>Vulcanimicrobiia</taxon>
        <taxon>Vulcanimicrobiales</taxon>
        <taxon>Vulcanimicrobiaceae</taxon>
        <taxon>Vulcanimicrobium</taxon>
    </lineage>
</organism>
<dbReference type="Pfam" id="PF00872">
    <property type="entry name" value="Transposase_mut"/>
    <property type="match status" value="1"/>
</dbReference>
<sequence>MDVVGIFPNEAAIVRLVGALLLEQNVEWRLQRRYLSLEGLGAISDNQNQRLSAVITG</sequence>
<dbReference type="AlphaFoldDB" id="A0AAN1Y062"/>
<evidence type="ECO:0000256" key="2">
    <source>
        <dbReference type="ARBA" id="ARBA00010961"/>
    </source>
</evidence>
<keyword evidence="4" id="KW-0238">DNA-binding</keyword>
<dbReference type="EMBL" id="AP025523">
    <property type="protein sequence ID" value="BDE07778.1"/>
    <property type="molecule type" value="Genomic_DNA"/>
</dbReference>
<dbReference type="InterPro" id="IPR001207">
    <property type="entry name" value="Transposase_mutator"/>
</dbReference>
<dbReference type="GO" id="GO:0006313">
    <property type="term" value="P:DNA transposition"/>
    <property type="evidence" value="ECO:0007669"/>
    <property type="project" value="InterPro"/>
</dbReference>